<proteinExistence type="predicted"/>
<evidence type="ECO:0000259" key="15">
    <source>
        <dbReference type="Pfam" id="PF05185"/>
    </source>
</evidence>
<dbReference type="EMBL" id="MU005976">
    <property type="protein sequence ID" value="KAF2861022.1"/>
    <property type="molecule type" value="Genomic_DNA"/>
</dbReference>
<accession>A0A6A7C143</accession>
<evidence type="ECO:0000256" key="11">
    <source>
        <dbReference type="ARBA" id="ARBA00023136"/>
    </source>
</evidence>
<keyword evidence="7" id="KW-0677">Repeat</keyword>
<feature type="compositionally biased region" description="Polar residues" evidence="14">
    <location>
        <begin position="21"/>
        <end position="30"/>
    </location>
</feature>
<evidence type="ECO:0000256" key="4">
    <source>
        <dbReference type="ARBA" id="ARBA00022679"/>
    </source>
</evidence>
<feature type="repeat" description="Solcar" evidence="12">
    <location>
        <begin position="136"/>
        <end position="226"/>
    </location>
</feature>
<dbReference type="OrthoDB" id="270584at2759"/>
<feature type="repeat" description="Solcar" evidence="12">
    <location>
        <begin position="37"/>
        <end position="128"/>
    </location>
</feature>
<evidence type="ECO:0000259" key="17">
    <source>
        <dbReference type="Pfam" id="PF17286"/>
    </source>
</evidence>
<feature type="repeat" description="Solcar" evidence="12">
    <location>
        <begin position="254"/>
        <end position="342"/>
    </location>
</feature>
<dbReference type="Pfam" id="PF17285">
    <property type="entry name" value="PRMT5_TIM"/>
    <property type="match status" value="1"/>
</dbReference>
<keyword evidence="5 13" id="KW-0949">S-adenosyl-L-methionine</keyword>
<keyword evidence="3 13" id="KW-0489">Methyltransferase</keyword>
<comment type="subcellular location">
    <subcellularLocation>
        <location evidence="1">Mitochondrion inner membrane</location>
        <topology evidence="1">Multi-pass membrane protein</topology>
    </subcellularLocation>
</comment>
<dbReference type="GO" id="GO:0005743">
    <property type="term" value="C:mitochondrial inner membrane"/>
    <property type="evidence" value="ECO:0007669"/>
    <property type="project" value="UniProtKB-SubCell"/>
</dbReference>
<evidence type="ECO:0000256" key="9">
    <source>
        <dbReference type="ARBA" id="ARBA00022989"/>
    </source>
</evidence>
<evidence type="ECO:0000256" key="3">
    <source>
        <dbReference type="ARBA" id="ARBA00022603"/>
    </source>
</evidence>
<dbReference type="InterPro" id="IPR035248">
    <property type="entry name" value="PRMT5_C"/>
</dbReference>
<gene>
    <name evidence="18" type="ORF">K470DRAFT_257363</name>
</gene>
<dbReference type="GO" id="GO:0005634">
    <property type="term" value="C:nucleus"/>
    <property type="evidence" value="ECO:0007669"/>
    <property type="project" value="TreeGrafter"/>
</dbReference>
<keyword evidence="19" id="KW-1185">Reference proteome</keyword>
<dbReference type="GO" id="GO:0032259">
    <property type="term" value="P:methylation"/>
    <property type="evidence" value="ECO:0007669"/>
    <property type="project" value="UniProtKB-KW"/>
</dbReference>
<dbReference type="InterPro" id="IPR002067">
    <property type="entry name" value="MCP"/>
</dbReference>
<keyword evidence="4 13" id="KW-0808">Transferase</keyword>
<dbReference type="GO" id="GO:0016274">
    <property type="term" value="F:protein-arginine N-methyltransferase activity"/>
    <property type="evidence" value="ECO:0007669"/>
    <property type="project" value="InterPro"/>
</dbReference>
<dbReference type="PANTHER" id="PTHR10738">
    <property type="entry name" value="PROTEIN ARGININE N-METHYLTRANSFERASE 5"/>
    <property type="match status" value="1"/>
</dbReference>
<evidence type="ECO:0000256" key="10">
    <source>
        <dbReference type="ARBA" id="ARBA00023128"/>
    </source>
</evidence>
<keyword evidence="10" id="KW-0496">Mitochondrion</keyword>
<dbReference type="Pfam" id="PF17286">
    <property type="entry name" value="PRMT5_C"/>
    <property type="match status" value="1"/>
</dbReference>
<dbReference type="GO" id="GO:0055085">
    <property type="term" value="P:transmembrane transport"/>
    <property type="evidence" value="ECO:0007669"/>
    <property type="project" value="InterPro"/>
</dbReference>
<evidence type="ECO:0000256" key="6">
    <source>
        <dbReference type="ARBA" id="ARBA00022692"/>
    </source>
</evidence>
<evidence type="ECO:0000256" key="1">
    <source>
        <dbReference type="ARBA" id="ARBA00004448"/>
    </source>
</evidence>
<dbReference type="Gene3D" id="3.40.50.150">
    <property type="entry name" value="Vaccinia Virus protein VP39"/>
    <property type="match status" value="1"/>
</dbReference>
<reference evidence="18" key="1">
    <citation type="journal article" date="2020" name="Stud. Mycol.">
        <title>101 Dothideomycetes genomes: a test case for predicting lifestyles and emergence of pathogens.</title>
        <authorList>
            <person name="Haridas S."/>
            <person name="Albert R."/>
            <person name="Binder M."/>
            <person name="Bloem J."/>
            <person name="Labutti K."/>
            <person name="Salamov A."/>
            <person name="Andreopoulos B."/>
            <person name="Baker S."/>
            <person name="Barry K."/>
            <person name="Bills G."/>
            <person name="Bluhm B."/>
            <person name="Cannon C."/>
            <person name="Castanera R."/>
            <person name="Culley D."/>
            <person name="Daum C."/>
            <person name="Ezra D."/>
            <person name="Gonzalez J."/>
            <person name="Henrissat B."/>
            <person name="Kuo A."/>
            <person name="Liang C."/>
            <person name="Lipzen A."/>
            <person name="Lutzoni F."/>
            <person name="Magnuson J."/>
            <person name="Mondo S."/>
            <person name="Nolan M."/>
            <person name="Ohm R."/>
            <person name="Pangilinan J."/>
            <person name="Park H.-J."/>
            <person name="Ramirez L."/>
            <person name="Alfaro M."/>
            <person name="Sun H."/>
            <person name="Tritt A."/>
            <person name="Yoshinaga Y."/>
            <person name="Zwiers L.-H."/>
            <person name="Turgeon B."/>
            <person name="Goodwin S."/>
            <person name="Spatafora J."/>
            <person name="Crous P."/>
            <person name="Grigoriev I."/>
        </authorList>
    </citation>
    <scope>NUCLEOTIDE SEQUENCE</scope>
    <source>
        <strain evidence="18">CBS 480.64</strain>
    </source>
</reference>
<evidence type="ECO:0000313" key="18">
    <source>
        <dbReference type="EMBL" id="KAF2861022.1"/>
    </source>
</evidence>
<dbReference type="PANTHER" id="PTHR10738:SF0">
    <property type="entry name" value="PROTEIN ARGININE N-METHYLTRANSFERASE 5"/>
    <property type="match status" value="1"/>
</dbReference>
<sequence length="947" mass="104339">MTTSAARLHSDHGAKSGTMAVESSAQPSVRRSNQSLDYMARSLGAGGIAACAAKTVVAPLDRVKILFQASNPQFQKYTGSWSGAVRAICDIYRSDGGRGLFRGHSATLLRIFPYGGIKFMVYEQTRAFLIPSADFENPIRRLMAGALAGTVSVCTTYPLELVRVRLAWETQGSTPLSLVKICRSIYAEPAGSVGLANFYRGFAPTLLGMIPYAGMSFLTHDYAGDFMRRPALARYTVQPIESQAPQASGKPPPLTWWAELLTGAMAGFVSQTSSYPIEVIRRRMQVGGVVGDGHRLKIMEVARQIWQTSGWRGFFVGLGIGYVKVIPMVATSFFVTAESLNRLPVISPLGPQDTDLQSDTAASAREAVVISPWIDLASSDPLIAHVSCQVLLLEVANAHFCGATQILLAGPVSAGVVSFANALLRALALGAYARFHIWVPMSGELEQDILSEGEHLSELACTDTDDIEDTWNAWNTIRTLCNYHERLHVALELPRQTPPSWLCDRWFAEPVYILTLPRTVFISNPKGYPVLSKLLQGFLMRFLRLVSPPAMLLCDVGPSPDHSPTPAEAHLAQTSTAYVQYLQHMHLRANPESEVDRVVRGYQDHLQPPLQPLAHNLDSLTYEVFEKDPVKYASYEQATSRALAHLYEKTKAAVRVAVVGAGRGPLVTGILRASASTLIPVICWAVEKNGGALVLLQRRCNDDELWKGKVTAVHADMRAWKGPEDGPVDLVISELLGSFGDNELSPECLDGLPSTVLHPDHGISIPEKYSAYITPIATPRIHADLLSRASSAREHPYVVNLGQFEFLSRVDESPCIQRAWSFVHPAPTVSNRDQNIHHTRSCQLRFKCYHGGVCHGLAGYFDTVLFEDEVLSTHPESHSEGMISWFPIFFPLKSPVWVPKDGCMIVHMWRATDGRMVWYEWLVEVFENSNRVAMTDLVSSKKEGCLM</sequence>
<evidence type="ECO:0000256" key="12">
    <source>
        <dbReference type="PROSITE-ProRule" id="PRU00282"/>
    </source>
</evidence>
<keyword evidence="2" id="KW-0813">Transport</keyword>
<feature type="domain" description="PRMT5 arginine-N-methyltransferase" evidence="15">
    <location>
        <begin position="597"/>
        <end position="765"/>
    </location>
</feature>
<dbReference type="GO" id="GO:0005829">
    <property type="term" value="C:cytosol"/>
    <property type="evidence" value="ECO:0007669"/>
    <property type="project" value="TreeGrafter"/>
</dbReference>
<evidence type="ECO:0000256" key="7">
    <source>
        <dbReference type="ARBA" id="ARBA00022737"/>
    </source>
</evidence>
<keyword evidence="6 12" id="KW-0812">Transmembrane</keyword>
<keyword evidence="9" id="KW-1133">Transmembrane helix</keyword>
<dbReference type="Gene3D" id="2.70.160.11">
    <property type="entry name" value="Hnrnp arginine n-methyltransferase1"/>
    <property type="match status" value="1"/>
</dbReference>
<evidence type="ECO:0000256" key="14">
    <source>
        <dbReference type="SAM" id="MobiDB-lite"/>
    </source>
</evidence>
<dbReference type="InterPro" id="IPR029063">
    <property type="entry name" value="SAM-dependent_MTases_sf"/>
</dbReference>
<dbReference type="InterPro" id="IPR025799">
    <property type="entry name" value="Arg_MeTrfase"/>
</dbReference>
<dbReference type="Gene3D" id="1.50.40.10">
    <property type="entry name" value="Mitochondrial carrier domain"/>
    <property type="match status" value="1"/>
</dbReference>
<dbReference type="PROSITE" id="PS51678">
    <property type="entry name" value="SAM_MT_PRMT"/>
    <property type="match status" value="1"/>
</dbReference>
<protein>
    <submittedName>
        <fullName evidence="18">PRMT5-domain-containing protein</fullName>
    </submittedName>
</protein>
<dbReference type="InterPro" id="IPR023395">
    <property type="entry name" value="MCP_dom_sf"/>
</dbReference>
<dbReference type="PROSITE" id="PS50920">
    <property type="entry name" value="SOLCAR"/>
    <property type="match status" value="3"/>
</dbReference>
<dbReference type="Pfam" id="PF00153">
    <property type="entry name" value="Mito_carr"/>
    <property type="match status" value="2"/>
</dbReference>
<keyword evidence="8" id="KW-0999">Mitochondrion inner membrane</keyword>
<organism evidence="18 19">
    <name type="scientific">Piedraia hortae CBS 480.64</name>
    <dbReference type="NCBI Taxonomy" id="1314780"/>
    <lineage>
        <taxon>Eukaryota</taxon>
        <taxon>Fungi</taxon>
        <taxon>Dikarya</taxon>
        <taxon>Ascomycota</taxon>
        <taxon>Pezizomycotina</taxon>
        <taxon>Dothideomycetes</taxon>
        <taxon>Dothideomycetidae</taxon>
        <taxon>Capnodiales</taxon>
        <taxon>Piedraiaceae</taxon>
        <taxon>Piedraia</taxon>
    </lineage>
</organism>
<dbReference type="InterPro" id="IPR035247">
    <property type="entry name" value="PRMT5_TIM"/>
</dbReference>
<dbReference type="Pfam" id="PF05185">
    <property type="entry name" value="PRMT5"/>
    <property type="match status" value="1"/>
</dbReference>
<dbReference type="PRINTS" id="PR00926">
    <property type="entry name" value="MITOCARRIER"/>
</dbReference>
<feature type="region of interest" description="Disordered" evidence="14">
    <location>
        <begin position="1"/>
        <end position="30"/>
    </location>
</feature>
<evidence type="ECO:0000256" key="5">
    <source>
        <dbReference type="ARBA" id="ARBA00022691"/>
    </source>
</evidence>
<evidence type="ECO:0000259" key="16">
    <source>
        <dbReference type="Pfam" id="PF17285"/>
    </source>
</evidence>
<dbReference type="Proteomes" id="UP000799421">
    <property type="component" value="Unassembled WGS sequence"/>
</dbReference>
<keyword evidence="11 12" id="KW-0472">Membrane</keyword>
<dbReference type="InterPro" id="IPR035075">
    <property type="entry name" value="PRMT5"/>
</dbReference>
<dbReference type="SUPFAM" id="SSF53335">
    <property type="entry name" value="S-adenosyl-L-methionine-dependent methyltransferases"/>
    <property type="match status" value="1"/>
</dbReference>
<evidence type="ECO:0000256" key="2">
    <source>
        <dbReference type="ARBA" id="ARBA00022448"/>
    </source>
</evidence>
<dbReference type="AlphaFoldDB" id="A0A6A7C143"/>
<evidence type="ECO:0000256" key="13">
    <source>
        <dbReference type="PROSITE-ProRule" id="PRU01015"/>
    </source>
</evidence>
<feature type="domain" description="PRMT5 oligomerisation" evidence="17">
    <location>
        <begin position="768"/>
        <end position="946"/>
    </location>
</feature>
<feature type="domain" description="PRMT5 TIM barrel" evidence="16">
    <location>
        <begin position="327"/>
        <end position="585"/>
    </location>
</feature>
<evidence type="ECO:0000313" key="19">
    <source>
        <dbReference type="Proteomes" id="UP000799421"/>
    </source>
</evidence>
<evidence type="ECO:0000256" key="8">
    <source>
        <dbReference type="ARBA" id="ARBA00022792"/>
    </source>
</evidence>
<name>A0A6A7C143_9PEZI</name>
<dbReference type="GO" id="GO:0006355">
    <property type="term" value="P:regulation of DNA-templated transcription"/>
    <property type="evidence" value="ECO:0007669"/>
    <property type="project" value="TreeGrafter"/>
</dbReference>
<dbReference type="SUPFAM" id="SSF103506">
    <property type="entry name" value="Mitochondrial carrier"/>
    <property type="match status" value="1"/>
</dbReference>
<dbReference type="InterPro" id="IPR018108">
    <property type="entry name" value="MCP_transmembrane"/>
</dbReference>